<proteinExistence type="predicted"/>
<evidence type="ECO:0000313" key="1">
    <source>
        <dbReference type="EMBL" id="CAG6742613.1"/>
    </source>
</evidence>
<accession>A0A8D8Z7T4</accession>
<sequence>MAQYQDDEENVRNLITKEEVEKKEKFKYKSKYADKIKRDYQAVKVIGHPTMGYAKLALNPPNQYLKKHTRPMLRAQVGNKSIQSHRASNHGINLFFLYHLLYRSVYFH</sequence>
<name>A0A8D8Z7T4_9HEMI</name>
<protein>
    <submittedName>
        <fullName evidence="1">Uncharacterized protein</fullName>
    </submittedName>
</protein>
<dbReference type="AlphaFoldDB" id="A0A8D8Z7T4"/>
<dbReference type="EMBL" id="HBUF01437484">
    <property type="protein sequence ID" value="CAG6742613.1"/>
    <property type="molecule type" value="Transcribed_RNA"/>
</dbReference>
<organism evidence="1">
    <name type="scientific">Cacopsylla melanoneura</name>
    <dbReference type="NCBI Taxonomy" id="428564"/>
    <lineage>
        <taxon>Eukaryota</taxon>
        <taxon>Metazoa</taxon>
        <taxon>Ecdysozoa</taxon>
        <taxon>Arthropoda</taxon>
        <taxon>Hexapoda</taxon>
        <taxon>Insecta</taxon>
        <taxon>Pterygota</taxon>
        <taxon>Neoptera</taxon>
        <taxon>Paraneoptera</taxon>
        <taxon>Hemiptera</taxon>
        <taxon>Sternorrhyncha</taxon>
        <taxon>Psylloidea</taxon>
        <taxon>Psyllidae</taxon>
        <taxon>Psyllinae</taxon>
        <taxon>Cacopsylla</taxon>
    </lineage>
</organism>
<reference evidence="1" key="1">
    <citation type="submission" date="2021-05" db="EMBL/GenBank/DDBJ databases">
        <authorList>
            <person name="Alioto T."/>
            <person name="Alioto T."/>
            <person name="Gomez Garrido J."/>
        </authorList>
    </citation>
    <scope>NUCLEOTIDE SEQUENCE</scope>
</reference>